<gene>
    <name evidence="4" type="ORF">ACFO7U_12935</name>
</gene>
<name>A0ABV9PTB4_9ACTN</name>
<organism evidence="4 5">
    <name type="scientific">Dietzia aurantiaca</name>
    <dbReference type="NCBI Taxonomy" id="983873"/>
    <lineage>
        <taxon>Bacteria</taxon>
        <taxon>Bacillati</taxon>
        <taxon>Actinomycetota</taxon>
        <taxon>Actinomycetes</taxon>
        <taxon>Mycobacteriales</taxon>
        <taxon>Dietziaceae</taxon>
        <taxon>Dietzia</taxon>
    </lineage>
</organism>
<dbReference type="Proteomes" id="UP001595836">
    <property type="component" value="Unassembled WGS sequence"/>
</dbReference>
<accession>A0ABV9PTB4</accession>
<keyword evidence="5" id="KW-1185">Reference proteome</keyword>
<protein>
    <recommendedName>
        <fullName evidence="6">YbjN domain-containing protein</fullName>
    </recommendedName>
</protein>
<evidence type="ECO:0000313" key="4">
    <source>
        <dbReference type="EMBL" id="MFC4755674.1"/>
    </source>
</evidence>
<proteinExistence type="predicted"/>
<dbReference type="Pfam" id="PF22552">
    <property type="entry name" value="TY-Chap3"/>
    <property type="match status" value="1"/>
</dbReference>
<dbReference type="RefSeq" id="WP_344994886.1">
    <property type="nucleotide sequence ID" value="NZ_BAABCD010000048.1"/>
</dbReference>
<reference evidence="5" key="1">
    <citation type="journal article" date="2019" name="Int. J. Syst. Evol. Microbiol.">
        <title>The Global Catalogue of Microorganisms (GCM) 10K type strain sequencing project: providing services to taxonomists for standard genome sequencing and annotation.</title>
        <authorList>
            <consortium name="The Broad Institute Genomics Platform"/>
            <consortium name="The Broad Institute Genome Sequencing Center for Infectious Disease"/>
            <person name="Wu L."/>
            <person name="Ma J."/>
        </authorList>
    </citation>
    <scope>NUCLEOTIDE SEQUENCE [LARGE SCALE GENOMIC DNA]</scope>
    <source>
        <strain evidence="5">JCM 11882</strain>
    </source>
</reference>
<feature type="region of interest" description="Disordered" evidence="1">
    <location>
        <begin position="58"/>
        <end position="87"/>
    </location>
</feature>
<dbReference type="EMBL" id="JBHSHP010000051">
    <property type="protein sequence ID" value="MFC4755674.1"/>
    <property type="molecule type" value="Genomic_DNA"/>
</dbReference>
<evidence type="ECO:0000256" key="1">
    <source>
        <dbReference type="SAM" id="MobiDB-lite"/>
    </source>
</evidence>
<comment type="caution">
    <text evidence="4">The sequence shown here is derived from an EMBL/GenBank/DDBJ whole genome shotgun (WGS) entry which is preliminary data.</text>
</comment>
<dbReference type="InterPro" id="IPR054343">
    <property type="entry name" value="TY-Chap_M"/>
</dbReference>
<evidence type="ECO:0000259" key="2">
    <source>
        <dbReference type="Pfam" id="PF22551"/>
    </source>
</evidence>
<feature type="domain" description="TY-Chap N-terminal" evidence="3">
    <location>
        <begin position="15"/>
        <end position="146"/>
    </location>
</feature>
<feature type="region of interest" description="Disordered" evidence="1">
    <location>
        <begin position="152"/>
        <end position="180"/>
    </location>
</feature>
<evidence type="ECO:0000259" key="3">
    <source>
        <dbReference type="Pfam" id="PF22552"/>
    </source>
</evidence>
<dbReference type="InterPro" id="IPR054344">
    <property type="entry name" value="TY-Chap_N"/>
</dbReference>
<sequence length="340" mass="36393">MPDFEFDVDASIAAGWERFAVRLAGFLRDLVPGAIVDLTVPVLGSHVGQPPFIRFTASDAADTPRPAAGPRSVEAEVSGGGTEDDPIPLRTVQLDQLAGLGWEIPNELSSTAGPRLRLPSYEAGHLAHLVAGTMERVFGIPHPVFLHDVVDPDAVPQGSHPGAGPHDHHETALPATAGPAAPVADDVDFRPITITDPDQATRAVGAALSDVYNGRVEADEHDVFTVPAGCVVLFVRAHRSMPLIVFRSPLVSTVEDAAAAETEVAILNRDSQWCRYVFDGKTIVAESEFVDRVFVPVNFKIQLAEIVAELDDVYSDLARRVAGKQWRDLHSADDSGAGEQ</sequence>
<evidence type="ECO:0000313" key="5">
    <source>
        <dbReference type="Proteomes" id="UP001595836"/>
    </source>
</evidence>
<feature type="domain" description="TY-Chap central" evidence="2">
    <location>
        <begin position="198"/>
        <end position="326"/>
    </location>
</feature>
<evidence type="ECO:0008006" key="6">
    <source>
        <dbReference type="Google" id="ProtNLM"/>
    </source>
</evidence>
<dbReference type="Pfam" id="PF22551">
    <property type="entry name" value="TY-Chap1"/>
    <property type="match status" value="1"/>
</dbReference>